<gene>
    <name evidence="2" type="ORF">SAMN05421780_101761</name>
</gene>
<evidence type="ECO:0000313" key="2">
    <source>
        <dbReference type="EMBL" id="SFB85233.1"/>
    </source>
</evidence>
<protein>
    <submittedName>
        <fullName evidence="2">Uncharacterized protein</fullName>
    </submittedName>
</protein>
<dbReference type="EMBL" id="FOLE01000001">
    <property type="protein sequence ID" value="SFB85233.1"/>
    <property type="molecule type" value="Genomic_DNA"/>
</dbReference>
<organism evidence="2 3">
    <name type="scientific">Flexibacter flexilis DSM 6793</name>
    <dbReference type="NCBI Taxonomy" id="927664"/>
    <lineage>
        <taxon>Bacteria</taxon>
        <taxon>Pseudomonadati</taxon>
        <taxon>Bacteroidota</taxon>
        <taxon>Cytophagia</taxon>
        <taxon>Cytophagales</taxon>
        <taxon>Flexibacteraceae</taxon>
        <taxon>Flexibacter</taxon>
    </lineage>
</organism>
<dbReference type="STRING" id="927664.SAMN05421780_101761"/>
<dbReference type="OrthoDB" id="1116010at2"/>
<accession>A0A1I1EK07</accession>
<feature type="chain" id="PRO_5011789949" evidence="1">
    <location>
        <begin position="23"/>
        <end position="279"/>
    </location>
</feature>
<keyword evidence="3" id="KW-1185">Reference proteome</keyword>
<dbReference type="RefSeq" id="WP_091507531.1">
    <property type="nucleotide sequence ID" value="NZ_FOLE01000001.1"/>
</dbReference>
<reference evidence="2 3" key="1">
    <citation type="submission" date="2016-10" db="EMBL/GenBank/DDBJ databases">
        <authorList>
            <person name="de Groot N.N."/>
        </authorList>
    </citation>
    <scope>NUCLEOTIDE SEQUENCE [LARGE SCALE GENOMIC DNA]</scope>
    <source>
        <strain evidence="2 3">DSM 6793</strain>
    </source>
</reference>
<dbReference type="SUPFAM" id="SSF82171">
    <property type="entry name" value="DPP6 N-terminal domain-like"/>
    <property type="match status" value="1"/>
</dbReference>
<proteinExistence type="predicted"/>
<dbReference type="AlphaFoldDB" id="A0A1I1EK07"/>
<dbReference type="Proteomes" id="UP000199514">
    <property type="component" value="Unassembled WGS sequence"/>
</dbReference>
<evidence type="ECO:0000256" key="1">
    <source>
        <dbReference type="SAM" id="SignalP"/>
    </source>
</evidence>
<name>A0A1I1EK07_9BACT</name>
<keyword evidence="1" id="KW-0732">Signal</keyword>
<feature type="signal peptide" evidence="1">
    <location>
        <begin position="1"/>
        <end position="22"/>
    </location>
</feature>
<sequence>MKLRGFEWALVAWIGSFSNVFAQNTDKQWTLLRTVSLPSSFVCGSATRDGLWLVATRDGVLQMFDSTGNARQRLSPDIAASPSHIEAWNPLKIMVFYRDLQQIIYTDRFLLPSPAIGLPEQLASSVRTACPSADNQLWAIDDNDFSLKKIDLLNQQILLTTPLALLLPNQQYDWGQIHEYQNLVYVANKPAGGLIVFDNMGNLKKKLPMVNALAWNFWGDEIYWPEATGKPELHFFNLYNFKERTISIPIQTRIDNVFINQNYWLVISENQLYFYKLTN</sequence>
<evidence type="ECO:0000313" key="3">
    <source>
        <dbReference type="Proteomes" id="UP000199514"/>
    </source>
</evidence>